<evidence type="ECO:0000313" key="2">
    <source>
        <dbReference type="EMBL" id="PIL30346.1"/>
    </source>
</evidence>
<organism evidence="2 3">
    <name type="scientific">Ganoderma sinense ZZ0214-1</name>
    <dbReference type="NCBI Taxonomy" id="1077348"/>
    <lineage>
        <taxon>Eukaryota</taxon>
        <taxon>Fungi</taxon>
        <taxon>Dikarya</taxon>
        <taxon>Basidiomycota</taxon>
        <taxon>Agaricomycotina</taxon>
        <taxon>Agaricomycetes</taxon>
        <taxon>Polyporales</taxon>
        <taxon>Polyporaceae</taxon>
        <taxon>Ganoderma</taxon>
    </lineage>
</organism>
<gene>
    <name evidence="2" type="ORF">GSI_07531</name>
</gene>
<protein>
    <submittedName>
        <fullName evidence="2">Uncharacterized protein</fullName>
    </submittedName>
</protein>
<proteinExistence type="predicted"/>
<keyword evidence="3" id="KW-1185">Reference proteome</keyword>
<name>A0A2G8S9A6_9APHY</name>
<dbReference type="AlphaFoldDB" id="A0A2G8S9A6"/>
<sequence length="374" mass="42642">MPEQQPSTQPPDRMPRLVVPKHAQAKAVTKAVANEKAAIGTRSEDRKEHLRQVRAIFAEFLGAPEDEDFVSGHTPAPREVVEAYLNGTGFGPDRNDLCFSDLKPFNNAWNCAVASELGAILFARQSSGNWRRPDSTRVTAASQPYWADAVLEKFKRQATSWRDAMGRDVIDQSTGLRRQESRTEANNRRCQQAEEQSKISRQRERRAQRWERRKTICKAVLTFATTTFDKNQWTQFLRIVETLGKEGMSSDESAAEEGTHRSCYRVSILPWRRDFDAIMDKIDAERLSPRSGYSARGSRPTPRHRQDRALVSLEDADDIYFSHREPVPGLPASFYNEQWLEGRSEDYIEQVLCVSEEASDWVAQIANLYSANKT</sequence>
<dbReference type="OrthoDB" id="3224221at2759"/>
<comment type="caution">
    <text evidence="2">The sequence shown here is derived from an EMBL/GenBank/DDBJ whole genome shotgun (WGS) entry which is preliminary data.</text>
</comment>
<dbReference type="Proteomes" id="UP000230002">
    <property type="component" value="Unassembled WGS sequence"/>
</dbReference>
<feature type="region of interest" description="Disordered" evidence="1">
    <location>
        <begin position="172"/>
        <end position="206"/>
    </location>
</feature>
<evidence type="ECO:0000256" key="1">
    <source>
        <dbReference type="SAM" id="MobiDB-lite"/>
    </source>
</evidence>
<evidence type="ECO:0000313" key="3">
    <source>
        <dbReference type="Proteomes" id="UP000230002"/>
    </source>
</evidence>
<feature type="compositionally biased region" description="Basic and acidic residues" evidence="1">
    <location>
        <begin position="177"/>
        <end position="206"/>
    </location>
</feature>
<dbReference type="EMBL" id="AYKW01000015">
    <property type="protein sequence ID" value="PIL30346.1"/>
    <property type="molecule type" value="Genomic_DNA"/>
</dbReference>
<accession>A0A2G8S9A6</accession>
<dbReference type="STRING" id="1077348.A0A2G8S9A6"/>
<reference evidence="2 3" key="1">
    <citation type="journal article" date="2015" name="Sci. Rep.">
        <title>Chromosome-level genome map provides insights into diverse defense mechanisms in the medicinal fungus Ganoderma sinense.</title>
        <authorList>
            <person name="Zhu Y."/>
            <person name="Xu J."/>
            <person name="Sun C."/>
            <person name="Zhou S."/>
            <person name="Xu H."/>
            <person name="Nelson D.R."/>
            <person name="Qian J."/>
            <person name="Song J."/>
            <person name="Luo H."/>
            <person name="Xiang L."/>
            <person name="Li Y."/>
            <person name="Xu Z."/>
            <person name="Ji A."/>
            <person name="Wang L."/>
            <person name="Lu S."/>
            <person name="Hayward A."/>
            <person name="Sun W."/>
            <person name="Li X."/>
            <person name="Schwartz D.C."/>
            <person name="Wang Y."/>
            <person name="Chen S."/>
        </authorList>
    </citation>
    <scope>NUCLEOTIDE SEQUENCE [LARGE SCALE GENOMIC DNA]</scope>
    <source>
        <strain evidence="2 3">ZZ0214-1</strain>
    </source>
</reference>